<sequence length="61" mass="6768">MGATQADQGSDINLISDLLVRTLNLEKQEIPGIRVFMMQTADSNLTTLRTFAIFKLGVTRI</sequence>
<dbReference type="AlphaFoldDB" id="A0A420IC57"/>
<dbReference type="Proteomes" id="UP000285326">
    <property type="component" value="Unassembled WGS sequence"/>
</dbReference>
<proteinExistence type="predicted"/>
<evidence type="ECO:0000313" key="2">
    <source>
        <dbReference type="Proteomes" id="UP000285326"/>
    </source>
</evidence>
<name>A0A420IC57_9PEZI</name>
<dbReference type="EMBL" id="MCBS01024930">
    <property type="protein sequence ID" value="RKF72118.1"/>
    <property type="molecule type" value="Genomic_DNA"/>
</dbReference>
<accession>A0A420IC57</accession>
<reference evidence="1 2" key="1">
    <citation type="journal article" date="2018" name="BMC Genomics">
        <title>Comparative genome analyses reveal sequence features reflecting distinct modes of host-adaptation between dicot and monocot powdery mildew.</title>
        <authorList>
            <person name="Wu Y."/>
            <person name="Ma X."/>
            <person name="Pan Z."/>
            <person name="Kale S.D."/>
            <person name="Song Y."/>
            <person name="King H."/>
            <person name="Zhang Q."/>
            <person name="Presley C."/>
            <person name="Deng X."/>
            <person name="Wei C.I."/>
            <person name="Xiao S."/>
        </authorList>
    </citation>
    <scope>NUCLEOTIDE SEQUENCE [LARGE SCALE GENOMIC DNA]</scope>
    <source>
        <strain evidence="1">UMSG1</strain>
    </source>
</reference>
<evidence type="ECO:0000313" key="1">
    <source>
        <dbReference type="EMBL" id="RKF72118.1"/>
    </source>
</evidence>
<comment type="caution">
    <text evidence="1">The sequence shown here is derived from an EMBL/GenBank/DDBJ whole genome shotgun (WGS) entry which is preliminary data.</text>
</comment>
<gene>
    <name evidence="1" type="ORF">GcM1_249198</name>
</gene>
<protein>
    <submittedName>
        <fullName evidence="1">Uncharacterized protein</fullName>
    </submittedName>
</protein>
<organism evidence="1 2">
    <name type="scientific">Golovinomyces cichoracearum</name>
    <dbReference type="NCBI Taxonomy" id="62708"/>
    <lineage>
        <taxon>Eukaryota</taxon>
        <taxon>Fungi</taxon>
        <taxon>Dikarya</taxon>
        <taxon>Ascomycota</taxon>
        <taxon>Pezizomycotina</taxon>
        <taxon>Leotiomycetes</taxon>
        <taxon>Erysiphales</taxon>
        <taxon>Erysiphaceae</taxon>
        <taxon>Golovinomyces</taxon>
    </lineage>
</organism>